<feature type="signal peptide" evidence="8">
    <location>
        <begin position="1"/>
        <end position="23"/>
    </location>
</feature>
<keyword evidence="7" id="KW-1133">Transmembrane helix</keyword>
<evidence type="ECO:0000256" key="2">
    <source>
        <dbReference type="ARBA" id="ARBA00022729"/>
    </source>
</evidence>
<sequence length="543" mass="60916">MTALNTSVALLLLLPILLTGVCPQRPREVYVKAGEMASLFCPHTGHQQRLTWTSHILPERDLDLTEDMSSSERRRTGLLVHGRNLVVLEASINHQGNYSCSLGNRSRRFWFRLTVLPAQSPELEPRTTYSQTCFTPEACTLRCPTANTPAQDIPNMTINEIVWHKEGESSTPYYISSVEEKDGGIYTCVRSYLYGGQMYNKTFAVALDVQPGRQSEQPRILSPHANDVFHVDLGSALVIDCRAVMYSEFEEVFWLSGDSFVDTNESLPVYYNYTSESTGTEIKMTASLVFREVSAEDLSKRYTCKLESESVPSTFVTVTLEQKASLNFLVEALWIGIGIVIVLTVMAAVLYIKLKKSIVFSLQDAQTCHGSTSGGKSYDALLVSYKNEEDTGMMELDRKWMKSILEERFGYAVYDCGIMRGKGDALSERIQQSRTVILVPTSSDGCLESGLLSHNHIALMKQSSRVVLIRSESSASPRSEELQHLAKDGHCVTWKGTSSRLSSSSFWKELQCYLPVPQQTKRRPLLSTFTKHDNCEAMDTHYC</sequence>
<keyword evidence="3" id="KW-0677">Repeat</keyword>
<dbReference type="InterPro" id="IPR015621">
    <property type="entry name" value="IL-1_rcpt_fam"/>
</dbReference>
<feature type="transmembrane region" description="Helical" evidence="7">
    <location>
        <begin position="332"/>
        <end position="352"/>
    </location>
</feature>
<feature type="chain" id="PRO_5021443625" description="Ig-like domain-containing protein" evidence="8">
    <location>
        <begin position="24"/>
        <end position="543"/>
    </location>
</feature>
<feature type="domain" description="Ig-like" evidence="9">
    <location>
        <begin position="218"/>
        <end position="319"/>
    </location>
</feature>
<proteinExistence type="inferred from homology"/>
<evidence type="ECO:0000256" key="6">
    <source>
        <dbReference type="ARBA" id="ARBA00023319"/>
    </source>
</evidence>
<evidence type="ECO:0000256" key="3">
    <source>
        <dbReference type="ARBA" id="ARBA00022737"/>
    </source>
</evidence>
<comment type="similarity">
    <text evidence="1">Belongs to the interleukin-1 receptor family.</text>
</comment>
<dbReference type="InterPro" id="IPR007110">
    <property type="entry name" value="Ig-like_dom"/>
</dbReference>
<name>A0A4Z2BIE2_9TELE</name>
<evidence type="ECO:0000256" key="1">
    <source>
        <dbReference type="ARBA" id="ARBA00009752"/>
    </source>
</evidence>
<organism evidence="10 11">
    <name type="scientific">Takifugu bimaculatus</name>
    <dbReference type="NCBI Taxonomy" id="433685"/>
    <lineage>
        <taxon>Eukaryota</taxon>
        <taxon>Metazoa</taxon>
        <taxon>Chordata</taxon>
        <taxon>Craniata</taxon>
        <taxon>Vertebrata</taxon>
        <taxon>Euteleostomi</taxon>
        <taxon>Actinopterygii</taxon>
        <taxon>Neopterygii</taxon>
        <taxon>Teleostei</taxon>
        <taxon>Neoteleostei</taxon>
        <taxon>Acanthomorphata</taxon>
        <taxon>Eupercaria</taxon>
        <taxon>Tetraodontiformes</taxon>
        <taxon>Tetradontoidea</taxon>
        <taxon>Tetraodontidae</taxon>
        <taxon>Takifugu</taxon>
    </lineage>
</organism>
<dbReference type="PANTHER" id="PTHR11890">
    <property type="entry name" value="INTERLEUKIN-1 RECEPTOR FAMILY MEMBER"/>
    <property type="match status" value="1"/>
</dbReference>
<evidence type="ECO:0000256" key="7">
    <source>
        <dbReference type="SAM" id="Phobius"/>
    </source>
</evidence>
<gene>
    <name evidence="10" type="ORF">fugu_003209</name>
</gene>
<evidence type="ECO:0000313" key="11">
    <source>
        <dbReference type="Proteomes" id="UP000516260"/>
    </source>
</evidence>
<keyword evidence="6" id="KW-0393">Immunoglobulin domain</keyword>
<evidence type="ECO:0000259" key="9">
    <source>
        <dbReference type="PROSITE" id="PS50835"/>
    </source>
</evidence>
<dbReference type="SMART" id="SM00409">
    <property type="entry name" value="IG"/>
    <property type="match status" value="3"/>
</dbReference>
<evidence type="ECO:0000256" key="4">
    <source>
        <dbReference type="ARBA" id="ARBA00023157"/>
    </source>
</evidence>
<keyword evidence="11" id="KW-1185">Reference proteome</keyword>
<protein>
    <recommendedName>
        <fullName evidence="9">Ig-like domain-containing protein</fullName>
    </recommendedName>
</protein>
<dbReference type="InterPro" id="IPR036179">
    <property type="entry name" value="Ig-like_dom_sf"/>
</dbReference>
<dbReference type="AlphaFoldDB" id="A0A4Z2BIE2"/>
<dbReference type="GO" id="GO:0004908">
    <property type="term" value="F:interleukin-1 receptor activity"/>
    <property type="evidence" value="ECO:0007669"/>
    <property type="project" value="InterPro"/>
</dbReference>
<dbReference type="Proteomes" id="UP000516260">
    <property type="component" value="Chromosome 3"/>
</dbReference>
<dbReference type="Gene3D" id="2.60.40.10">
    <property type="entry name" value="Immunoglobulins"/>
    <property type="match status" value="3"/>
</dbReference>
<keyword evidence="7" id="KW-0472">Membrane</keyword>
<dbReference type="InterPro" id="IPR004074">
    <property type="entry name" value="IL-1_rcpt_I/II-typ"/>
</dbReference>
<accession>A0A4Z2BIE2</accession>
<dbReference type="PRINTS" id="PR01536">
    <property type="entry name" value="INTRLKN1R12F"/>
</dbReference>
<dbReference type="PROSITE" id="PS50835">
    <property type="entry name" value="IG_LIKE"/>
    <property type="match status" value="3"/>
</dbReference>
<dbReference type="Gene3D" id="3.40.50.10140">
    <property type="entry name" value="Toll/interleukin-1 receptor homology (TIR) domain"/>
    <property type="match status" value="1"/>
</dbReference>
<dbReference type="InterPro" id="IPR003599">
    <property type="entry name" value="Ig_sub"/>
</dbReference>
<dbReference type="EMBL" id="SWLE01000016">
    <property type="protein sequence ID" value="TNM90920.1"/>
    <property type="molecule type" value="Genomic_DNA"/>
</dbReference>
<keyword evidence="5" id="KW-0325">Glycoprotein</keyword>
<feature type="domain" description="Ig-like" evidence="9">
    <location>
        <begin position="121"/>
        <end position="204"/>
    </location>
</feature>
<evidence type="ECO:0000256" key="5">
    <source>
        <dbReference type="ARBA" id="ARBA00023180"/>
    </source>
</evidence>
<keyword evidence="4" id="KW-1015">Disulfide bond</keyword>
<keyword evidence="2 8" id="KW-0732">Signal</keyword>
<reference evidence="10 11" key="1">
    <citation type="submission" date="2019-04" db="EMBL/GenBank/DDBJ databases">
        <title>The sequence and de novo assembly of Takifugu bimaculatus genome using PacBio and Hi-C technologies.</title>
        <authorList>
            <person name="Xu P."/>
            <person name="Liu B."/>
            <person name="Zhou Z."/>
        </authorList>
    </citation>
    <scope>NUCLEOTIDE SEQUENCE [LARGE SCALE GENOMIC DNA]</scope>
    <source>
        <strain evidence="10">TB-2018</strain>
        <tissue evidence="10">Muscle</tissue>
    </source>
</reference>
<evidence type="ECO:0000256" key="8">
    <source>
        <dbReference type="SAM" id="SignalP"/>
    </source>
</evidence>
<comment type="caution">
    <text evidence="10">The sequence shown here is derived from an EMBL/GenBank/DDBJ whole genome shotgun (WGS) entry which is preliminary data.</text>
</comment>
<dbReference type="SUPFAM" id="SSF48726">
    <property type="entry name" value="Immunoglobulin"/>
    <property type="match status" value="3"/>
</dbReference>
<keyword evidence="7" id="KW-0812">Transmembrane</keyword>
<dbReference type="InterPro" id="IPR035897">
    <property type="entry name" value="Toll_tir_struct_dom_sf"/>
</dbReference>
<feature type="domain" description="Ig-like" evidence="9">
    <location>
        <begin position="15"/>
        <end position="104"/>
    </location>
</feature>
<dbReference type="PANTHER" id="PTHR11890:SF6">
    <property type="entry name" value="INTERLEUKIN-18 RECEPTOR 1"/>
    <property type="match status" value="1"/>
</dbReference>
<dbReference type="InterPro" id="IPR013783">
    <property type="entry name" value="Ig-like_fold"/>
</dbReference>
<evidence type="ECO:0000313" key="10">
    <source>
        <dbReference type="EMBL" id="TNM90920.1"/>
    </source>
</evidence>